<sequence>MGREKIIGVYAILNLNNGKVYIGSSVDIFKRWGDHKRELERGNHHSPRLQNSWDKHGEDAFSFEIIDDVNDKDRLIKQEQYWIDIFKSYDDSNGYNISHAAKSCLGIERSEEFKEGCRWRNLGKKQSEETRQKRSESLKEFYKHNKRKVSFKTRMLMSIRMRGNIPSEETRRKLSEAGKGRVGSFAGKKLSEEHKRKLSESRRGEKHFNFGKKFSDELRKKLSDAHKGIKLSEESVKKLKATMAEREVNKGSKNGMAKLDEDKVKEIKRLLKEGVGIMDIAEKFNVSRQTISGIKNGRRWAHIKL</sequence>
<dbReference type="AlphaFoldDB" id="A0A4Y8SYA7"/>
<evidence type="ECO:0000256" key="1">
    <source>
        <dbReference type="ARBA" id="ARBA00010045"/>
    </source>
</evidence>
<dbReference type="Proteomes" id="UP000297630">
    <property type="component" value="Unassembled WGS sequence"/>
</dbReference>
<organism evidence="3 4">
    <name type="scientific">Bacillus thuringiensis</name>
    <dbReference type="NCBI Taxonomy" id="1428"/>
    <lineage>
        <taxon>Bacteria</taxon>
        <taxon>Bacillati</taxon>
        <taxon>Bacillota</taxon>
        <taxon>Bacilli</taxon>
        <taxon>Bacillales</taxon>
        <taxon>Bacillaceae</taxon>
        <taxon>Bacillus</taxon>
        <taxon>Bacillus cereus group</taxon>
    </lineage>
</organism>
<dbReference type="PROSITE" id="PS50164">
    <property type="entry name" value="GIY_YIG"/>
    <property type="match status" value="1"/>
</dbReference>
<evidence type="ECO:0000313" key="4">
    <source>
        <dbReference type="Proteomes" id="UP000297630"/>
    </source>
</evidence>
<evidence type="ECO:0000313" key="3">
    <source>
        <dbReference type="EMBL" id="TFF43620.1"/>
    </source>
</evidence>
<evidence type="ECO:0000259" key="2">
    <source>
        <dbReference type="PROSITE" id="PS50164"/>
    </source>
</evidence>
<dbReference type="GO" id="GO:0000150">
    <property type="term" value="F:DNA strand exchange activity"/>
    <property type="evidence" value="ECO:0007669"/>
    <property type="project" value="InterPro"/>
</dbReference>
<protein>
    <recommendedName>
        <fullName evidence="2">GIY-YIG domain-containing protein</fullName>
    </recommendedName>
</protein>
<dbReference type="SUPFAM" id="SSF64496">
    <property type="entry name" value="DNA-binding domain of intron-encoded endonucleases"/>
    <property type="match status" value="1"/>
</dbReference>
<dbReference type="GO" id="GO:0004519">
    <property type="term" value="F:endonuclease activity"/>
    <property type="evidence" value="ECO:0007669"/>
    <property type="project" value="InterPro"/>
</dbReference>
<dbReference type="SUPFAM" id="SSF82771">
    <property type="entry name" value="GIY-YIG endonuclease"/>
    <property type="match status" value="1"/>
</dbReference>
<dbReference type="Gene3D" id="3.40.1440.10">
    <property type="entry name" value="GIY-YIG endonuclease"/>
    <property type="match status" value="1"/>
</dbReference>
<dbReference type="Pfam" id="PF02796">
    <property type="entry name" value="HTH_7"/>
    <property type="match status" value="1"/>
</dbReference>
<dbReference type="SMART" id="SM00496">
    <property type="entry name" value="IENR2"/>
    <property type="match status" value="6"/>
</dbReference>
<dbReference type="InterPro" id="IPR006350">
    <property type="entry name" value="Intron_endoG1"/>
</dbReference>
<dbReference type="SMART" id="SM00465">
    <property type="entry name" value="GIYc"/>
    <property type="match status" value="1"/>
</dbReference>
<dbReference type="Pfam" id="PF01541">
    <property type="entry name" value="GIY-YIG"/>
    <property type="match status" value="1"/>
</dbReference>
<dbReference type="RefSeq" id="WP_134656489.1">
    <property type="nucleotide sequence ID" value="NZ_SCLP01000022.1"/>
</dbReference>
<comment type="similarity">
    <text evidence="1">To endonucleases of group I introns of fungi and phage.</text>
</comment>
<proteinExistence type="predicted"/>
<reference evidence="3 4" key="1">
    <citation type="submission" date="2019-01" db="EMBL/GenBank/DDBJ databases">
        <title>Draft genome sequence of Bacillus sp. DPC6431.</title>
        <authorList>
            <person name="Arbulu S."/>
            <person name="Murphy K."/>
            <person name="O'Sullivan O."/>
            <person name="Rea M.C."/>
            <person name="Hill C."/>
            <person name="Ross R.P."/>
        </authorList>
    </citation>
    <scope>NUCLEOTIDE SEQUENCE [LARGE SCALE GENOMIC DNA]</scope>
    <source>
        <strain evidence="3 4">DPC6431</strain>
    </source>
</reference>
<dbReference type="Pfam" id="PF07460">
    <property type="entry name" value="NUMOD3"/>
    <property type="match status" value="1"/>
</dbReference>
<dbReference type="InterPro" id="IPR000305">
    <property type="entry name" value="GIY-YIG_endonuc"/>
</dbReference>
<dbReference type="GO" id="GO:0003677">
    <property type="term" value="F:DNA binding"/>
    <property type="evidence" value="ECO:0007669"/>
    <property type="project" value="InterPro"/>
</dbReference>
<dbReference type="NCBIfam" id="TIGR01453">
    <property type="entry name" value="grpIintron_endo"/>
    <property type="match status" value="1"/>
</dbReference>
<comment type="caution">
    <text evidence="3">The sequence shown here is derived from an EMBL/GenBank/DDBJ whole genome shotgun (WGS) entry which is preliminary data.</text>
</comment>
<accession>A0A4Y8SYA7</accession>
<dbReference type="Gene3D" id="1.10.10.60">
    <property type="entry name" value="Homeodomain-like"/>
    <property type="match status" value="1"/>
</dbReference>
<dbReference type="CDD" id="cd10437">
    <property type="entry name" value="GIY-YIG_HE_I-TevI_like"/>
    <property type="match status" value="1"/>
</dbReference>
<dbReference type="EMBL" id="SCLP01000022">
    <property type="protein sequence ID" value="TFF43620.1"/>
    <property type="molecule type" value="Genomic_DNA"/>
</dbReference>
<name>A0A4Y8SYA7_BACTU</name>
<dbReference type="InterPro" id="IPR035901">
    <property type="entry name" value="GIY-YIG_endonuc_sf"/>
</dbReference>
<dbReference type="CDD" id="cd00569">
    <property type="entry name" value="HTH_Hin_like"/>
    <property type="match status" value="1"/>
</dbReference>
<dbReference type="InterPro" id="IPR003611">
    <property type="entry name" value="NUMOD3"/>
</dbReference>
<feature type="domain" description="GIY-YIG" evidence="2">
    <location>
        <begin position="5"/>
        <end position="97"/>
    </location>
</feature>
<gene>
    <name evidence="3" type="ORF">EQ803_27630</name>
</gene>
<dbReference type="InterPro" id="IPR006120">
    <property type="entry name" value="Resolvase_HTH_dom"/>
</dbReference>